<dbReference type="PIRSF" id="PIRSF005902">
    <property type="entry name" value="DNase_TatD"/>
    <property type="match status" value="1"/>
</dbReference>
<dbReference type="PROSITE" id="PS01137">
    <property type="entry name" value="TATD_1"/>
    <property type="match status" value="1"/>
</dbReference>
<dbReference type="GO" id="GO:0005829">
    <property type="term" value="C:cytosol"/>
    <property type="evidence" value="ECO:0007669"/>
    <property type="project" value="TreeGrafter"/>
</dbReference>
<organism evidence="5 6">
    <name type="scientific">Metallibacterium scheffleri</name>
    <dbReference type="NCBI Taxonomy" id="993689"/>
    <lineage>
        <taxon>Bacteria</taxon>
        <taxon>Pseudomonadati</taxon>
        <taxon>Pseudomonadota</taxon>
        <taxon>Gammaproteobacteria</taxon>
        <taxon>Lysobacterales</taxon>
        <taxon>Rhodanobacteraceae</taxon>
        <taxon>Metallibacterium</taxon>
    </lineage>
</organism>
<evidence type="ECO:0000256" key="3">
    <source>
        <dbReference type="ARBA" id="ARBA00022801"/>
    </source>
</evidence>
<dbReference type="PROSITE" id="PS01090">
    <property type="entry name" value="TATD_2"/>
    <property type="match status" value="1"/>
</dbReference>
<dbReference type="EMBL" id="MWQO01000054">
    <property type="protein sequence ID" value="THD07921.1"/>
    <property type="molecule type" value="Genomic_DNA"/>
</dbReference>
<dbReference type="Proteomes" id="UP000307749">
    <property type="component" value="Unassembled WGS sequence"/>
</dbReference>
<name>A0A4V3UST0_9GAMM</name>
<dbReference type="InterPro" id="IPR001130">
    <property type="entry name" value="TatD-like"/>
</dbReference>
<keyword evidence="2 4" id="KW-0479">Metal-binding</keyword>
<evidence type="ECO:0000313" key="5">
    <source>
        <dbReference type="EMBL" id="THD07921.1"/>
    </source>
</evidence>
<comment type="similarity">
    <text evidence="1">Belongs to the metallo-dependent hydrolases superfamily. TatD-type hydrolase family.</text>
</comment>
<dbReference type="Pfam" id="PF01026">
    <property type="entry name" value="TatD_DNase"/>
    <property type="match status" value="1"/>
</dbReference>
<evidence type="ECO:0000256" key="4">
    <source>
        <dbReference type="PIRSR" id="PIRSR005902-1"/>
    </source>
</evidence>
<dbReference type="CDD" id="cd01310">
    <property type="entry name" value="TatD_DNAse"/>
    <property type="match status" value="1"/>
</dbReference>
<sequence length="260" mass="28160">MQQLIDSHSHLDAHAFDADRAQVLARADAAGVIAQIVPATTAASWPALGSLCASQASLHAAYGLHPMFLGAHEQRHLQALETLLDHATPCVAIGECGLDHFMPDIDRARQQFFFDAQLAIATQRHLPVIVHARRALDAVIASLRRHPGLRGVVHSFSGSAQQAAQLWDRGFMLGIGGPVTYARAQRLRGIVARMPLQYLLLETDSPDQPDSAWRGQRNEPARLPHILDEIAALRGQAPDEVAAATRDNACRLFGLSGDPP</sequence>
<dbReference type="InterPro" id="IPR018228">
    <property type="entry name" value="DNase_TatD-rel_CS"/>
</dbReference>
<accession>A0A4V3UST0</accession>
<comment type="caution">
    <text evidence="5">The sequence shown here is derived from an EMBL/GenBank/DDBJ whole genome shotgun (WGS) entry which is preliminary data.</text>
</comment>
<feature type="binding site" evidence="4">
    <location>
        <position position="204"/>
    </location>
    <ligand>
        <name>a divalent metal cation</name>
        <dbReference type="ChEBI" id="CHEBI:60240"/>
        <label>1</label>
    </ligand>
</feature>
<dbReference type="FunFam" id="3.20.20.140:FF:000005">
    <property type="entry name" value="TatD family hydrolase"/>
    <property type="match status" value="1"/>
</dbReference>
<dbReference type="AlphaFoldDB" id="A0A4V3UST0"/>
<feature type="binding site" evidence="4">
    <location>
        <position position="154"/>
    </location>
    <ligand>
        <name>a divalent metal cation</name>
        <dbReference type="ChEBI" id="CHEBI:60240"/>
        <label>2</label>
    </ligand>
</feature>
<dbReference type="GO" id="GO:0046872">
    <property type="term" value="F:metal ion binding"/>
    <property type="evidence" value="ECO:0007669"/>
    <property type="project" value="UniProtKB-KW"/>
</dbReference>
<keyword evidence="6" id="KW-1185">Reference proteome</keyword>
<dbReference type="GO" id="GO:0016788">
    <property type="term" value="F:hydrolase activity, acting on ester bonds"/>
    <property type="evidence" value="ECO:0007669"/>
    <property type="project" value="InterPro"/>
</dbReference>
<dbReference type="Gene3D" id="3.20.20.140">
    <property type="entry name" value="Metal-dependent hydrolases"/>
    <property type="match status" value="1"/>
</dbReference>
<evidence type="ECO:0000256" key="1">
    <source>
        <dbReference type="ARBA" id="ARBA00009275"/>
    </source>
</evidence>
<feature type="binding site" evidence="4">
    <location>
        <position position="131"/>
    </location>
    <ligand>
        <name>a divalent metal cation</name>
        <dbReference type="ChEBI" id="CHEBI:60240"/>
        <label>2</label>
    </ligand>
</feature>
<feature type="binding site" evidence="4">
    <location>
        <position position="10"/>
    </location>
    <ligand>
        <name>a divalent metal cation</name>
        <dbReference type="ChEBI" id="CHEBI:60240"/>
        <label>1</label>
    </ligand>
</feature>
<dbReference type="RefSeq" id="WP_081130009.1">
    <property type="nucleotide sequence ID" value="NZ_DAHXOC010000006.1"/>
</dbReference>
<feature type="binding site" evidence="4">
    <location>
        <position position="8"/>
    </location>
    <ligand>
        <name>a divalent metal cation</name>
        <dbReference type="ChEBI" id="CHEBI:60240"/>
        <label>1</label>
    </ligand>
</feature>
<keyword evidence="3" id="KW-0378">Hydrolase</keyword>
<dbReference type="STRING" id="993689.GCA_002077135_02860"/>
<dbReference type="PANTHER" id="PTHR46124">
    <property type="entry name" value="D-AMINOACYL-TRNA DEACYLASE"/>
    <property type="match status" value="1"/>
</dbReference>
<proteinExistence type="inferred from homology"/>
<dbReference type="OrthoDB" id="9810005at2"/>
<dbReference type="PANTHER" id="PTHR46124:SF3">
    <property type="entry name" value="HYDROLASE"/>
    <property type="match status" value="1"/>
</dbReference>
<gene>
    <name evidence="5" type="ORF">B1806_14240</name>
</gene>
<reference evidence="5 6" key="1">
    <citation type="submission" date="2017-02" db="EMBL/GenBank/DDBJ databases">
        <title>Whole genome sequencing of Metallibacterium scheffleri DSM 24874 (T).</title>
        <authorList>
            <person name="Kumar S."/>
            <person name="Patil P."/>
            <person name="Patil P.B."/>
        </authorList>
    </citation>
    <scope>NUCLEOTIDE SEQUENCE [LARGE SCALE GENOMIC DNA]</scope>
    <source>
        <strain evidence="5 6">DSM 24874</strain>
    </source>
</reference>
<evidence type="ECO:0000313" key="6">
    <source>
        <dbReference type="Proteomes" id="UP000307749"/>
    </source>
</evidence>
<dbReference type="InterPro" id="IPR032466">
    <property type="entry name" value="Metal_Hydrolase"/>
</dbReference>
<protein>
    <submittedName>
        <fullName evidence="5">DNAase</fullName>
    </submittedName>
</protein>
<evidence type="ECO:0000256" key="2">
    <source>
        <dbReference type="ARBA" id="ARBA00022723"/>
    </source>
</evidence>
<feature type="binding site" evidence="4">
    <location>
        <position position="95"/>
    </location>
    <ligand>
        <name>a divalent metal cation</name>
        <dbReference type="ChEBI" id="CHEBI:60240"/>
        <label>1</label>
    </ligand>
</feature>
<dbReference type="SUPFAM" id="SSF51556">
    <property type="entry name" value="Metallo-dependent hydrolases"/>
    <property type="match status" value="1"/>
</dbReference>